<evidence type="ECO:0000313" key="4">
    <source>
        <dbReference type="EMBL" id="TNM84890.1"/>
    </source>
</evidence>
<evidence type="ECO:0000256" key="2">
    <source>
        <dbReference type="SAM" id="Coils"/>
    </source>
</evidence>
<protein>
    <recommendedName>
        <fullName evidence="3">SWIM-type domain-containing protein</fullName>
    </recommendedName>
</protein>
<dbReference type="EMBL" id="SWLE01000022">
    <property type="protein sequence ID" value="TNM84890.1"/>
    <property type="molecule type" value="Genomic_DNA"/>
</dbReference>
<dbReference type="GO" id="GO:0008270">
    <property type="term" value="F:zinc ion binding"/>
    <property type="evidence" value="ECO:0007669"/>
    <property type="project" value="UniProtKB-KW"/>
</dbReference>
<dbReference type="InterPro" id="IPR007527">
    <property type="entry name" value="Znf_SWIM"/>
</dbReference>
<keyword evidence="2" id="KW-0175">Coiled coil</keyword>
<comment type="caution">
    <text evidence="4">The sequence shown here is derived from an EMBL/GenBank/DDBJ whole genome shotgun (WGS) entry which is preliminary data.</text>
</comment>
<dbReference type="PANTHER" id="PTHR35385:SF2">
    <property type="entry name" value="PROTEIN B, PUTATIVE-RELATED"/>
    <property type="match status" value="1"/>
</dbReference>
<dbReference type="PANTHER" id="PTHR35385">
    <property type="entry name" value="PROTEIN B, PUTATIVE-RELATED-RELATED"/>
    <property type="match status" value="1"/>
</dbReference>
<feature type="domain" description="SWIM-type" evidence="3">
    <location>
        <begin position="555"/>
        <end position="586"/>
    </location>
</feature>
<evidence type="ECO:0000259" key="3">
    <source>
        <dbReference type="PROSITE" id="PS50966"/>
    </source>
</evidence>
<evidence type="ECO:0000256" key="1">
    <source>
        <dbReference type="PROSITE-ProRule" id="PRU00325"/>
    </source>
</evidence>
<dbReference type="AlphaFoldDB" id="A0A4Z2B1Z4"/>
<name>A0A4Z2B1Z4_9TELE</name>
<keyword evidence="5" id="KW-1185">Reference proteome</keyword>
<keyword evidence="1" id="KW-0863">Zinc-finger</keyword>
<evidence type="ECO:0000313" key="5">
    <source>
        <dbReference type="Proteomes" id="UP000516260"/>
    </source>
</evidence>
<organism evidence="4 5">
    <name type="scientific">Takifugu bimaculatus</name>
    <dbReference type="NCBI Taxonomy" id="433685"/>
    <lineage>
        <taxon>Eukaryota</taxon>
        <taxon>Metazoa</taxon>
        <taxon>Chordata</taxon>
        <taxon>Craniata</taxon>
        <taxon>Vertebrata</taxon>
        <taxon>Euteleostomi</taxon>
        <taxon>Actinopterygii</taxon>
        <taxon>Neopterygii</taxon>
        <taxon>Teleostei</taxon>
        <taxon>Neoteleostei</taxon>
        <taxon>Acanthomorphata</taxon>
        <taxon>Eupercaria</taxon>
        <taxon>Tetraodontiformes</taxon>
        <taxon>Tetradontoidea</taxon>
        <taxon>Tetraodontidae</taxon>
        <taxon>Takifugu</taxon>
    </lineage>
</organism>
<accession>A0A4Z2B1Z4</accession>
<feature type="coiled-coil region" evidence="2">
    <location>
        <begin position="511"/>
        <end position="538"/>
    </location>
</feature>
<keyword evidence="1" id="KW-0862">Zinc</keyword>
<dbReference type="Proteomes" id="UP000516260">
    <property type="component" value="Chromosome 9"/>
</dbReference>
<dbReference type="PROSITE" id="PS50966">
    <property type="entry name" value="ZF_SWIM"/>
    <property type="match status" value="1"/>
</dbReference>
<reference evidence="4 5" key="1">
    <citation type="submission" date="2019-04" db="EMBL/GenBank/DDBJ databases">
        <title>The sequence and de novo assembly of Takifugu bimaculatus genome using PacBio and Hi-C technologies.</title>
        <authorList>
            <person name="Xu P."/>
            <person name="Liu B."/>
            <person name="Zhou Z."/>
        </authorList>
    </citation>
    <scope>NUCLEOTIDE SEQUENCE [LARGE SCALE GENOMIC DNA]</scope>
    <source>
        <strain evidence="4">TB-2018</strain>
        <tissue evidence="4">Muscle</tissue>
    </source>
</reference>
<sequence length="724" mass="81932">MRVTWCTTCCKATDQEQSLMLLEKLMPNQYSHTVCSYETVGENKFKAAIKLKLSSEEEAKRWLDEFKRSSGFIWRTSKTYPNGGRYNKFRVDYKCKTIKKNATCPATLFLVLKRHPEFGERKSRSGDPHMKEGLFLHINLRNEHNHHLSCAGLVRRDVSGETIEKLKKLFESGHTPSSALKELKHNLQVQEKDNYVNAAADRSVCPDLPFCYRLYYKLFKKAYNAAAGEEVSRELERTLVDYNKEQGDVCAGMCKTSDNQLVIALCTPLMKRVHARVRESAEVMFVDSPGNCSRLNHHLFLLLTHSSVGTLPLGAFITTSATQATFSAAMQLLHTVFPPERFFGHPDGPLVVMTDDSTLLRQALHEAFPKATLLFSVLHLLRAMWRWLWSSPNEIPKHHRSRLLNSFRILLRASTPVALMEAYSRLMEDPVSTQCPNFVLHLQEVFEKRGEWAICLQEQLSAVRNTVNSCEESVTRRIKDKLFYRLKSHNLTQLVKFVVTKMEAHYIHRLTDAANNRLRTAQKTMKRKELDKQTILQEDEDSYTVTSASNTAVSYHVDMSISCCTCPAGVMGGHCKHQSAVSRTFGHAIEDGLLLGLPPEARKLYYQIATGVDMEADGSGRFPAVVVKPAAQAGRTELCTGEVIFVADAADSIVETWCEQTESSLIEPESGELKQRLENVFLDLSKKLDNPEFVYSVTSFVESYESLQTDDQLASALSSFGQRL</sequence>
<proteinExistence type="predicted"/>
<gene>
    <name evidence="4" type="ORF">fugu_009068</name>
</gene>
<keyword evidence="1" id="KW-0479">Metal-binding</keyword>